<accession>A0ABQ9W824</accession>
<gene>
    <name evidence="1" type="ORF">P7K49_003413</name>
</gene>
<sequence>MVGLGLKLGSSQLLPECFKLVSVRCVTLDAGPANYGPSDPQQTEGFRKRWFTMDDRRLMYFKDPLVRSWGCQMHDQKGGGLPESWPVASPGSQ</sequence>
<comment type="caution">
    <text evidence="1">The sequence shown here is derived from an EMBL/GenBank/DDBJ whole genome shotgun (WGS) entry which is preliminary data.</text>
</comment>
<name>A0ABQ9W824_SAGOE</name>
<proteinExistence type="predicted"/>
<reference evidence="1 2" key="1">
    <citation type="submission" date="2023-05" db="EMBL/GenBank/DDBJ databases">
        <title>B98-5 Cell Line De Novo Hybrid Assembly: An Optical Mapping Approach.</title>
        <authorList>
            <person name="Kananen K."/>
            <person name="Auerbach J.A."/>
            <person name="Kautto E."/>
            <person name="Blachly J.S."/>
        </authorList>
    </citation>
    <scope>NUCLEOTIDE SEQUENCE [LARGE SCALE GENOMIC DNA]</scope>
    <source>
        <strain evidence="1">B95-8</strain>
        <tissue evidence="1">Cell line</tissue>
    </source>
</reference>
<protein>
    <submittedName>
        <fullName evidence="1">Uncharacterized protein</fullName>
    </submittedName>
</protein>
<evidence type="ECO:0000313" key="2">
    <source>
        <dbReference type="Proteomes" id="UP001266305"/>
    </source>
</evidence>
<organism evidence="1 2">
    <name type="scientific">Saguinus oedipus</name>
    <name type="common">Cotton-top tamarin</name>
    <name type="synonym">Oedipomidas oedipus</name>
    <dbReference type="NCBI Taxonomy" id="9490"/>
    <lineage>
        <taxon>Eukaryota</taxon>
        <taxon>Metazoa</taxon>
        <taxon>Chordata</taxon>
        <taxon>Craniata</taxon>
        <taxon>Vertebrata</taxon>
        <taxon>Euteleostomi</taxon>
        <taxon>Mammalia</taxon>
        <taxon>Eutheria</taxon>
        <taxon>Euarchontoglires</taxon>
        <taxon>Primates</taxon>
        <taxon>Haplorrhini</taxon>
        <taxon>Platyrrhini</taxon>
        <taxon>Cebidae</taxon>
        <taxon>Callitrichinae</taxon>
        <taxon>Saguinus</taxon>
    </lineage>
</organism>
<keyword evidence="2" id="KW-1185">Reference proteome</keyword>
<dbReference type="EMBL" id="JASSZA010000002">
    <property type="protein sequence ID" value="KAK2116527.1"/>
    <property type="molecule type" value="Genomic_DNA"/>
</dbReference>
<evidence type="ECO:0000313" key="1">
    <source>
        <dbReference type="EMBL" id="KAK2116527.1"/>
    </source>
</evidence>
<dbReference type="Proteomes" id="UP001266305">
    <property type="component" value="Unassembled WGS sequence"/>
</dbReference>